<dbReference type="AlphaFoldDB" id="M2AT50"/>
<comment type="caution">
    <text evidence="1">The sequence shown here is derived from an EMBL/GenBank/DDBJ whole genome shotgun (WGS) entry which is preliminary data.</text>
</comment>
<keyword evidence="2" id="KW-1185">Reference proteome</keyword>
<sequence>MDCNENNGSPVRQSFGALFMSQRDSSRLFAFFTFRSIAFVKS</sequence>
<organism evidence="1 2">
    <name type="scientific">Rhodopirellula europaea 6C</name>
    <dbReference type="NCBI Taxonomy" id="1263867"/>
    <lineage>
        <taxon>Bacteria</taxon>
        <taxon>Pseudomonadati</taxon>
        <taxon>Planctomycetota</taxon>
        <taxon>Planctomycetia</taxon>
        <taxon>Pirellulales</taxon>
        <taxon>Pirellulaceae</taxon>
        <taxon>Rhodopirellula</taxon>
    </lineage>
</organism>
<dbReference type="EMBL" id="ANMO01000153">
    <property type="protein sequence ID" value="EMB15887.1"/>
    <property type="molecule type" value="Genomic_DNA"/>
</dbReference>
<name>M2AT50_9BACT</name>
<proteinExistence type="predicted"/>
<protein>
    <submittedName>
        <fullName evidence="1">Uncharacterized protein</fullName>
    </submittedName>
</protein>
<gene>
    <name evidence="1" type="ORF">RE6C_03374</name>
</gene>
<reference evidence="1" key="2">
    <citation type="journal article" date="2013" name="Mar. Genomics">
        <title>Expression of sulfatases in Rhodopirellula baltica and the diversity of sulfatases in the genus Rhodopirellula.</title>
        <authorList>
            <person name="Wegner C.E."/>
            <person name="Richter-Heitmann T."/>
            <person name="Klindworth A."/>
            <person name="Klockow C."/>
            <person name="Richter M."/>
            <person name="Achstetter T."/>
            <person name="Glockner F.O."/>
            <person name="Harder J."/>
        </authorList>
    </citation>
    <scope>NUCLEOTIDE SEQUENCE [LARGE SCALE GENOMIC DNA]</scope>
    <source>
        <strain evidence="1">6C</strain>
    </source>
</reference>
<reference evidence="1" key="1">
    <citation type="submission" date="2012-11" db="EMBL/GenBank/DDBJ databases">
        <title>Permanent draft genomes of Rhodopirellula europaea strain SH398 and 6C.</title>
        <authorList>
            <person name="Richter M."/>
            <person name="Richter-Heitmann T."/>
            <person name="Frank C."/>
            <person name="Harder J."/>
            <person name="Glockner F.O."/>
        </authorList>
    </citation>
    <scope>NUCLEOTIDE SEQUENCE</scope>
    <source>
        <strain evidence="1">6C</strain>
    </source>
</reference>
<evidence type="ECO:0000313" key="1">
    <source>
        <dbReference type="EMBL" id="EMB15887.1"/>
    </source>
</evidence>
<accession>M2AT50</accession>
<dbReference type="Proteomes" id="UP000011529">
    <property type="component" value="Unassembled WGS sequence"/>
</dbReference>
<evidence type="ECO:0000313" key="2">
    <source>
        <dbReference type="Proteomes" id="UP000011529"/>
    </source>
</evidence>